<dbReference type="Proteomes" id="UP000799118">
    <property type="component" value="Unassembled WGS sequence"/>
</dbReference>
<organism evidence="1 2">
    <name type="scientific">Gymnopus androsaceus JB14</name>
    <dbReference type="NCBI Taxonomy" id="1447944"/>
    <lineage>
        <taxon>Eukaryota</taxon>
        <taxon>Fungi</taxon>
        <taxon>Dikarya</taxon>
        <taxon>Basidiomycota</taxon>
        <taxon>Agaricomycotina</taxon>
        <taxon>Agaricomycetes</taxon>
        <taxon>Agaricomycetidae</taxon>
        <taxon>Agaricales</taxon>
        <taxon>Marasmiineae</taxon>
        <taxon>Omphalotaceae</taxon>
        <taxon>Gymnopus</taxon>
    </lineage>
</organism>
<dbReference type="AlphaFoldDB" id="A0A6A4I4Z7"/>
<keyword evidence="2" id="KW-1185">Reference proteome</keyword>
<proteinExistence type="predicted"/>
<protein>
    <submittedName>
        <fullName evidence="1">Uncharacterized protein</fullName>
    </submittedName>
</protein>
<name>A0A6A4I4Z7_9AGAR</name>
<dbReference type="OrthoDB" id="2855464at2759"/>
<evidence type="ECO:0000313" key="2">
    <source>
        <dbReference type="Proteomes" id="UP000799118"/>
    </source>
</evidence>
<sequence>MSVLILVPSYALRRRKGNWNSENDVYAGKFDEKWVTCRKCDQIIHLDGKYAYGLQPWKKHKNSFLRKGLDMPIEWMNAELGMEEATRIIALRQSGDLEELTSAPRQGQKRVPLVPVNSSIRAPNTRSRISVKTSSESLAPLAHPLPRGSRTSLEVTGDVPFNPVISLSPDDVSTCVRINMALPRVDADHSVRPRKDGYYSCIYDSRR</sequence>
<gene>
    <name evidence="1" type="ORF">BT96DRAFT_1068449</name>
</gene>
<evidence type="ECO:0000313" key="1">
    <source>
        <dbReference type="EMBL" id="KAE9405003.1"/>
    </source>
</evidence>
<accession>A0A6A4I4Z7</accession>
<dbReference type="EMBL" id="ML769412">
    <property type="protein sequence ID" value="KAE9405003.1"/>
    <property type="molecule type" value="Genomic_DNA"/>
</dbReference>
<reference evidence="1" key="1">
    <citation type="journal article" date="2019" name="Environ. Microbiol.">
        <title>Fungal ecological strategies reflected in gene transcription - a case study of two litter decomposers.</title>
        <authorList>
            <person name="Barbi F."/>
            <person name="Kohler A."/>
            <person name="Barry K."/>
            <person name="Baskaran P."/>
            <person name="Daum C."/>
            <person name="Fauchery L."/>
            <person name="Ihrmark K."/>
            <person name="Kuo A."/>
            <person name="LaButti K."/>
            <person name="Lipzen A."/>
            <person name="Morin E."/>
            <person name="Grigoriev I.V."/>
            <person name="Henrissat B."/>
            <person name="Lindahl B."/>
            <person name="Martin F."/>
        </authorList>
    </citation>
    <scope>NUCLEOTIDE SEQUENCE</scope>
    <source>
        <strain evidence="1">JB14</strain>
    </source>
</reference>